<organism evidence="8 9">
    <name type="scientific">Pythium insidiosum</name>
    <name type="common">Pythiosis disease agent</name>
    <dbReference type="NCBI Taxonomy" id="114742"/>
    <lineage>
        <taxon>Eukaryota</taxon>
        <taxon>Sar</taxon>
        <taxon>Stramenopiles</taxon>
        <taxon>Oomycota</taxon>
        <taxon>Peronosporomycetes</taxon>
        <taxon>Pythiales</taxon>
        <taxon>Pythiaceae</taxon>
        <taxon>Pythium</taxon>
    </lineage>
</organism>
<evidence type="ECO:0000313" key="9">
    <source>
        <dbReference type="Proteomes" id="UP001209570"/>
    </source>
</evidence>
<feature type="chain" id="PRO_5041951422" description="peptidylprolyl isomerase" evidence="6">
    <location>
        <begin position="24"/>
        <end position="155"/>
    </location>
</feature>
<evidence type="ECO:0000259" key="7">
    <source>
        <dbReference type="PROSITE" id="PS50059"/>
    </source>
</evidence>
<name>A0AAD5LKC6_PYTIN</name>
<gene>
    <name evidence="8" type="ORF">P43SY_001288</name>
</gene>
<dbReference type="EC" id="5.2.1.8" evidence="2 5"/>
<dbReference type="Gene3D" id="3.10.50.40">
    <property type="match status" value="1"/>
</dbReference>
<dbReference type="AlphaFoldDB" id="A0AAD5LKC6"/>
<dbReference type="SUPFAM" id="SSF54534">
    <property type="entry name" value="FKBP-like"/>
    <property type="match status" value="1"/>
</dbReference>
<dbReference type="Pfam" id="PF00254">
    <property type="entry name" value="FKBP_C"/>
    <property type="match status" value="1"/>
</dbReference>
<keyword evidence="4 5" id="KW-0413">Isomerase</keyword>
<protein>
    <recommendedName>
        <fullName evidence="2 5">peptidylprolyl isomerase</fullName>
        <ecNumber evidence="2 5">5.2.1.8</ecNumber>
    </recommendedName>
</protein>
<keyword evidence="6" id="KW-0732">Signal</keyword>
<comment type="caution">
    <text evidence="8">The sequence shown here is derived from an EMBL/GenBank/DDBJ whole genome shotgun (WGS) entry which is preliminary data.</text>
</comment>
<evidence type="ECO:0000256" key="3">
    <source>
        <dbReference type="ARBA" id="ARBA00023110"/>
    </source>
</evidence>
<evidence type="ECO:0000256" key="2">
    <source>
        <dbReference type="ARBA" id="ARBA00013194"/>
    </source>
</evidence>
<proteinExistence type="predicted"/>
<feature type="domain" description="PPIase FKBP-type" evidence="7">
    <location>
        <begin position="51"/>
        <end position="148"/>
    </location>
</feature>
<dbReference type="InterPro" id="IPR046357">
    <property type="entry name" value="PPIase_dom_sf"/>
</dbReference>
<dbReference type="InterPro" id="IPR001179">
    <property type="entry name" value="PPIase_FKBP_dom"/>
</dbReference>
<dbReference type="PANTHER" id="PTHR45779:SF7">
    <property type="entry name" value="PEPTIDYLPROLYL ISOMERASE"/>
    <property type="match status" value="1"/>
</dbReference>
<keyword evidence="9" id="KW-1185">Reference proteome</keyword>
<evidence type="ECO:0000256" key="6">
    <source>
        <dbReference type="SAM" id="SignalP"/>
    </source>
</evidence>
<dbReference type="Proteomes" id="UP001209570">
    <property type="component" value="Unassembled WGS sequence"/>
</dbReference>
<feature type="signal peptide" evidence="6">
    <location>
        <begin position="1"/>
        <end position="23"/>
    </location>
</feature>
<evidence type="ECO:0000256" key="1">
    <source>
        <dbReference type="ARBA" id="ARBA00000971"/>
    </source>
</evidence>
<keyword evidence="3 5" id="KW-0697">Rotamase</keyword>
<evidence type="ECO:0000256" key="4">
    <source>
        <dbReference type="ARBA" id="ARBA00023235"/>
    </source>
</evidence>
<evidence type="ECO:0000313" key="8">
    <source>
        <dbReference type="EMBL" id="KAJ0401656.1"/>
    </source>
</evidence>
<accession>A0AAD5LKC6</accession>
<dbReference type="FunFam" id="3.10.50.40:FF:000006">
    <property type="entry name" value="Peptidyl-prolyl cis-trans isomerase"/>
    <property type="match status" value="1"/>
</dbReference>
<dbReference type="GO" id="GO:0005783">
    <property type="term" value="C:endoplasmic reticulum"/>
    <property type="evidence" value="ECO:0007669"/>
    <property type="project" value="TreeGrafter"/>
</dbReference>
<comment type="catalytic activity">
    <reaction evidence="1 5">
        <text>[protein]-peptidylproline (omega=180) = [protein]-peptidylproline (omega=0)</text>
        <dbReference type="Rhea" id="RHEA:16237"/>
        <dbReference type="Rhea" id="RHEA-COMP:10747"/>
        <dbReference type="Rhea" id="RHEA-COMP:10748"/>
        <dbReference type="ChEBI" id="CHEBI:83833"/>
        <dbReference type="ChEBI" id="CHEBI:83834"/>
        <dbReference type="EC" id="5.2.1.8"/>
    </reaction>
</comment>
<dbReference type="GO" id="GO:0003755">
    <property type="term" value="F:peptidyl-prolyl cis-trans isomerase activity"/>
    <property type="evidence" value="ECO:0007669"/>
    <property type="project" value="UniProtKB-KW"/>
</dbReference>
<dbReference type="InterPro" id="IPR044609">
    <property type="entry name" value="FKBP2/11"/>
</dbReference>
<evidence type="ECO:0000256" key="5">
    <source>
        <dbReference type="PROSITE-ProRule" id="PRU00277"/>
    </source>
</evidence>
<dbReference type="PANTHER" id="PTHR45779">
    <property type="entry name" value="PEPTIDYLPROLYL ISOMERASE"/>
    <property type="match status" value="1"/>
</dbReference>
<sequence>MKLLALGTLALAATALTAAPVYAKDDLPPDAPLRVGVKFRPEECTMKSERGDKLSMHYTGTLRKDGSKFDSSLDRNQPFEFTLGAGQVIKGWDQGDCWLIFNSLVGMCIGEKRRLTIPSNLGYGDYGSPPKIPGKATLVFDVELMNIKRHKSEDL</sequence>
<dbReference type="PROSITE" id="PS50059">
    <property type="entry name" value="FKBP_PPIASE"/>
    <property type="match status" value="1"/>
</dbReference>
<dbReference type="EMBL" id="JAKCXM010000122">
    <property type="protein sequence ID" value="KAJ0401656.1"/>
    <property type="molecule type" value="Genomic_DNA"/>
</dbReference>
<reference evidence="8" key="1">
    <citation type="submission" date="2021-12" db="EMBL/GenBank/DDBJ databases">
        <title>Prjna785345.</title>
        <authorList>
            <person name="Rujirawat T."/>
            <person name="Krajaejun T."/>
        </authorList>
    </citation>
    <scope>NUCLEOTIDE SEQUENCE</scope>
    <source>
        <strain evidence="8">Pi057C3</strain>
    </source>
</reference>